<keyword evidence="8" id="KW-1185">Reference proteome</keyword>
<organism evidence="7 8">
    <name type="scientific">Engystomops pustulosus</name>
    <name type="common">Tungara frog</name>
    <name type="synonym">Physalaemus pustulosus</name>
    <dbReference type="NCBI Taxonomy" id="76066"/>
    <lineage>
        <taxon>Eukaryota</taxon>
        <taxon>Metazoa</taxon>
        <taxon>Chordata</taxon>
        <taxon>Craniata</taxon>
        <taxon>Vertebrata</taxon>
        <taxon>Euteleostomi</taxon>
        <taxon>Amphibia</taxon>
        <taxon>Batrachia</taxon>
        <taxon>Anura</taxon>
        <taxon>Neobatrachia</taxon>
        <taxon>Hyloidea</taxon>
        <taxon>Leptodactylidae</taxon>
        <taxon>Leiuperinae</taxon>
        <taxon>Engystomops</taxon>
    </lineage>
</organism>
<evidence type="ECO:0000313" key="7">
    <source>
        <dbReference type="EMBL" id="KAG8543678.1"/>
    </source>
</evidence>
<accession>A0AAV6Z5M1</accession>
<feature type="compositionally biased region" description="Basic and acidic residues" evidence="5">
    <location>
        <begin position="247"/>
        <end position="258"/>
    </location>
</feature>
<dbReference type="GO" id="GO:0046914">
    <property type="term" value="F:transition metal ion binding"/>
    <property type="evidence" value="ECO:0007669"/>
    <property type="project" value="InterPro"/>
</dbReference>
<dbReference type="PROSITE" id="PS00303">
    <property type="entry name" value="S100_CABP"/>
    <property type="match status" value="1"/>
</dbReference>
<dbReference type="PANTHER" id="PTHR11639">
    <property type="entry name" value="S100 CALCIUM-BINDING PROTEIN"/>
    <property type="match status" value="1"/>
</dbReference>
<evidence type="ECO:0000313" key="8">
    <source>
        <dbReference type="Proteomes" id="UP000824782"/>
    </source>
</evidence>
<name>A0AAV6Z5M1_ENGPU</name>
<dbReference type="GO" id="GO:0005509">
    <property type="term" value="F:calcium ion binding"/>
    <property type="evidence" value="ECO:0007669"/>
    <property type="project" value="InterPro"/>
</dbReference>
<feature type="compositionally biased region" description="Basic and acidic residues" evidence="5">
    <location>
        <begin position="94"/>
        <end position="108"/>
    </location>
</feature>
<gene>
    <name evidence="7" type="ORF">GDO81_024038</name>
</gene>
<dbReference type="InterPro" id="IPR013787">
    <property type="entry name" value="S100_Ca-bd_sub"/>
</dbReference>
<dbReference type="Proteomes" id="UP000824782">
    <property type="component" value="Unassembled WGS sequence"/>
</dbReference>
<feature type="compositionally biased region" description="Polar residues" evidence="5">
    <location>
        <begin position="109"/>
        <end position="118"/>
    </location>
</feature>
<evidence type="ECO:0000259" key="6">
    <source>
        <dbReference type="PROSITE" id="PS50222"/>
    </source>
</evidence>
<proteinExistence type="inferred from homology"/>
<dbReference type="GO" id="GO:0071345">
    <property type="term" value="P:cellular response to cytokine stimulus"/>
    <property type="evidence" value="ECO:0007669"/>
    <property type="project" value="TreeGrafter"/>
</dbReference>
<dbReference type="SUPFAM" id="SSF47473">
    <property type="entry name" value="EF-hand"/>
    <property type="match status" value="1"/>
</dbReference>
<evidence type="ECO:0000256" key="2">
    <source>
        <dbReference type="ARBA" id="ARBA00022723"/>
    </source>
</evidence>
<dbReference type="InterPro" id="IPR011992">
    <property type="entry name" value="EF-hand-dom_pair"/>
</dbReference>
<dbReference type="InterPro" id="IPR001751">
    <property type="entry name" value="S100/CaBP7/8-like_CS"/>
</dbReference>
<dbReference type="GO" id="GO:0005615">
    <property type="term" value="C:extracellular space"/>
    <property type="evidence" value="ECO:0007669"/>
    <property type="project" value="TreeGrafter"/>
</dbReference>
<evidence type="ECO:0000256" key="4">
    <source>
        <dbReference type="ARBA" id="ARBA00022837"/>
    </source>
</evidence>
<dbReference type="InterPro" id="IPR002048">
    <property type="entry name" value="EF_hand_dom"/>
</dbReference>
<dbReference type="PROSITE" id="PS50222">
    <property type="entry name" value="EF_HAND_2"/>
    <property type="match status" value="1"/>
</dbReference>
<feature type="compositionally biased region" description="Polar residues" evidence="5">
    <location>
        <begin position="148"/>
        <end position="170"/>
    </location>
</feature>
<dbReference type="Pfam" id="PF01023">
    <property type="entry name" value="S_100"/>
    <property type="match status" value="1"/>
</dbReference>
<feature type="compositionally biased region" description="Basic and acidic residues" evidence="5">
    <location>
        <begin position="172"/>
        <end position="182"/>
    </location>
</feature>
<keyword evidence="3" id="KW-0677">Repeat</keyword>
<dbReference type="InterPro" id="IPR018247">
    <property type="entry name" value="EF_Hand_1_Ca_BS"/>
</dbReference>
<dbReference type="EMBL" id="WNYA01003036">
    <property type="protein sequence ID" value="KAG8543678.1"/>
    <property type="molecule type" value="Genomic_DNA"/>
</dbReference>
<dbReference type="GO" id="GO:1902808">
    <property type="term" value="P:positive regulation of cell cycle G1/S phase transition"/>
    <property type="evidence" value="ECO:0007669"/>
    <property type="project" value="TreeGrafter"/>
</dbReference>
<protein>
    <recommendedName>
        <fullName evidence="6">EF-hand domain-containing protein</fullName>
    </recommendedName>
</protein>
<dbReference type="PROSITE" id="PS00018">
    <property type="entry name" value="EF_HAND_1"/>
    <property type="match status" value="1"/>
</dbReference>
<keyword evidence="4" id="KW-0106">Calcium</keyword>
<feature type="compositionally biased region" description="Polar residues" evidence="5">
    <location>
        <begin position="236"/>
        <end position="246"/>
    </location>
</feature>
<evidence type="ECO:0000256" key="3">
    <source>
        <dbReference type="ARBA" id="ARBA00022737"/>
    </source>
</evidence>
<dbReference type="EMBL" id="WNYA01003036">
    <property type="protein sequence ID" value="KAG8543679.1"/>
    <property type="molecule type" value="Genomic_DNA"/>
</dbReference>
<comment type="similarity">
    <text evidence="1">Belongs to the S-100 family.</text>
</comment>
<sequence length="308" mass="34684">MSKLIPAIQDIIGIFQKYSEKDCSHSKLNKDELNLLIQSEFADVIKNPKDPNTISSLLQILDENNDGEVDFNEFCDLLCKVLKSYYKVVYEKEDTCQQQDQPKRDIETTSHTTSQTSDEPPKFYQKQLYPKSQKAKSTYHDQKGASCEDQNTGAETTQTDPSRANTSGYHSSYKEPTIKIDETPYTSPTAQPDKDQTSHIDNTGSLSKDNNQGKDQTSHQDITSKDYGYGKDQTAKQDTTGSSSQDYGKDQTSRQDTKIMAKTKHLVKTPQGPHPKIMAKTKHLVKTQQGLHPKIMAKTKHLQSDLPS</sequence>
<dbReference type="Gene3D" id="1.10.238.10">
    <property type="entry name" value="EF-hand"/>
    <property type="match status" value="1"/>
</dbReference>
<evidence type="ECO:0000256" key="1">
    <source>
        <dbReference type="ARBA" id="ARBA00007323"/>
    </source>
</evidence>
<feature type="compositionally biased region" description="Polar residues" evidence="5">
    <location>
        <begin position="199"/>
        <end position="215"/>
    </location>
</feature>
<dbReference type="PANTHER" id="PTHR11639:SF26">
    <property type="entry name" value="CORNULIN"/>
    <property type="match status" value="1"/>
</dbReference>
<keyword evidence="2" id="KW-0479">Metal-binding</keyword>
<dbReference type="CDD" id="cd00213">
    <property type="entry name" value="S-100"/>
    <property type="match status" value="1"/>
</dbReference>
<comment type="caution">
    <text evidence="7">The sequence shown here is derived from an EMBL/GenBank/DDBJ whole genome shotgun (WGS) entry which is preliminary data.</text>
</comment>
<feature type="domain" description="EF-hand" evidence="6">
    <location>
        <begin position="49"/>
        <end position="84"/>
    </location>
</feature>
<dbReference type="GO" id="GO:0051896">
    <property type="term" value="P:regulation of phosphatidylinositol 3-kinase/protein kinase B signal transduction"/>
    <property type="evidence" value="ECO:0007669"/>
    <property type="project" value="TreeGrafter"/>
</dbReference>
<dbReference type="SMART" id="SM01394">
    <property type="entry name" value="S_100"/>
    <property type="match status" value="1"/>
</dbReference>
<evidence type="ECO:0000256" key="5">
    <source>
        <dbReference type="SAM" id="MobiDB-lite"/>
    </source>
</evidence>
<reference evidence="7" key="1">
    <citation type="thesis" date="2020" institute="ProQuest LLC" country="789 East Eisenhower Parkway, Ann Arbor, MI, USA">
        <title>Comparative Genomics and Chromosome Evolution.</title>
        <authorList>
            <person name="Mudd A.B."/>
        </authorList>
    </citation>
    <scope>NUCLEOTIDE SEQUENCE</scope>
    <source>
        <strain evidence="7">237g6f4</strain>
        <tissue evidence="7">Blood</tissue>
    </source>
</reference>
<dbReference type="InterPro" id="IPR034325">
    <property type="entry name" value="S-100_dom"/>
</dbReference>
<dbReference type="GO" id="GO:0048306">
    <property type="term" value="F:calcium-dependent protein binding"/>
    <property type="evidence" value="ECO:0007669"/>
    <property type="project" value="TreeGrafter"/>
</dbReference>
<feature type="region of interest" description="Disordered" evidence="5">
    <location>
        <begin position="94"/>
        <end position="258"/>
    </location>
</feature>
<dbReference type="AlphaFoldDB" id="A0AAV6Z5M1"/>